<dbReference type="InterPro" id="IPR050638">
    <property type="entry name" value="AA-Vitamin_Transporters"/>
</dbReference>
<comment type="subcellular location">
    <subcellularLocation>
        <location evidence="1">Cell membrane</location>
        <topology evidence="1">Multi-pass membrane protein</topology>
    </subcellularLocation>
</comment>
<organism evidence="9 10">
    <name type="scientific">Neobacillus piezotolerans</name>
    <dbReference type="NCBI Taxonomy" id="2259171"/>
    <lineage>
        <taxon>Bacteria</taxon>
        <taxon>Bacillati</taxon>
        <taxon>Bacillota</taxon>
        <taxon>Bacilli</taxon>
        <taxon>Bacillales</taxon>
        <taxon>Bacillaceae</taxon>
        <taxon>Neobacillus</taxon>
    </lineage>
</organism>
<dbReference type="InterPro" id="IPR037185">
    <property type="entry name" value="EmrE-like"/>
</dbReference>
<feature type="transmembrane region" description="Helical" evidence="7">
    <location>
        <begin position="117"/>
        <end position="137"/>
    </location>
</feature>
<name>A0A3D8GNK6_9BACI</name>
<evidence type="ECO:0000313" key="9">
    <source>
        <dbReference type="EMBL" id="RDU35861.1"/>
    </source>
</evidence>
<comment type="similarity">
    <text evidence="2">Belongs to the EamA transporter family.</text>
</comment>
<feature type="transmembrane region" description="Helical" evidence="7">
    <location>
        <begin position="87"/>
        <end position="110"/>
    </location>
</feature>
<evidence type="ECO:0000256" key="6">
    <source>
        <dbReference type="ARBA" id="ARBA00023136"/>
    </source>
</evidence>
<dbReference type="SUPFAM" id="SSF103481">
    <property type="entry name" value="Multidrug resistance efflux transporter EmrE"/>
    <property type="match status" value="2"/>
</dbReference>
<dbReference type="OrthoDB" id="9810818at2"/>
<feature type="domain" description="EamA" evidence="8">
    <location>
        <begin position="149"/>
        <end position="280"/>
    </location>
</feature>
<keyword evidence="4 7" id="KW-0812">Transmembrane</keyword>
<feature type="transmembrane region" description="Helical" evidence="7">
    <location>
        <begin position="211"/>
        <end position="231"/>
    </location>
</feature>
<feature type="transmembrane region" description="Helical" evidence="7">
    <location>
        <begin position="149"/>
        <end position="165"/>
    </location>
</feature>
<proteinExistence type="inferred from homology"/>
<dbReference type="PANTHER" id="PTHR32322">
    <property type="entry name" value="INNER MEMBRANE TRANSPORTER"/>
    <property type="match status" value="1"/>
</dbReference>
<feature type="transmembrane region" description="Helical" evidence="7">
    <location>
        <begin position="61"/>
        <end position="81"/>
    </location>
</feature>
<evidence type="ECO:0000256" key="5">
    <source>
        <dbReference type="ARBA" id="ARBA00022989"/>
    </source>
</evidence>
<sequence length="286" mass="31329">MIVIGAMLWGTTGPIMEWILSETTITVPFMLSIRMLVAGVVILGTLVLMKKPVLAVWKNGYWAKQLVIYSIFGMLGVQYTFVASIHASNAVMATLMQFSAPIFIIIFVSVKARKFPPVYQVVGILGTLAGLFLLLTNGSFNNLLVSKEALIWGLLLGLAFTFYTLHPIRLMNEWGVLIVIGWGMLVAGVVLSVASQIWNSGEWNEFADPKIVALMAILIIFGTAAFVLFLGSLKYITPVENSVLSSIEPLTAMLVSVVWLGVMLKGIQLLGAFLMLVFVIRLSLKK</sequence>
<evidence type="ECO:0000256" key="1">
    <source>
        <dbReference type="ARBA" id="ARBA00004651"/>
    </source>
</evidence>
<keyword evidence="10" id="KW-1185">Reference proteome</keyword>
<evidence type="ECO:0000256" key="2">
    <source>
        <dbReference type="ARBA" id="ARBA00007362"/>
    </source>
</evidence>
<reference evidence="9 10" key="1">
    <citation type="submission" date="2018-07" db="EMBL/GenBank/DDBJ databases">
        <title>Bacillus sp. YLB-04 draft genome sequence.</title>
        <authorList>
            <person name="Yu L."/>
            <person name="Tang X."/>
        </authorList>
    </citation>
    <scope>NUCLEOTIDE SEQUENCE [LARGE SCALE GENOMIC DNA]</scope>
    <source>
        <strain evidence="9 10">YLB-04</strain>
    </source>
</reference>
<dbReference type="Proteomes" id="UP000257144">
    <property type="component" value="Unassembled WGS sequence"/>
</dbReference>
<dbReference type="AlphaFoldDB" id="A0A3D8GNK6"/>
<feature type="transmembrane region" description="Helical" evidence="7">
    <location>
        <begin position="243"/>
        <end position="261"/>
    </location>
</feature>
<comment type="caution">
    <text evidence="9">The sequence shown here is derived from an EMBL/GenBank/DDBJ whole genome shotgun (WGS) entry which is preliminary data.</text>
</comment>
<feature type="transmembrane region" description="Helical" evidence="7">
    <location>
        <begin position="267"/>
        <end position="284"/>
    </location>
</feature>
<gene>
    <name evidence="9" type="ORF">DRW41_16255</name>
</gene>
<dbReference type="PANTHER" id="PTHR32322:SF18">
    <property type="entry name" value="S-ADENOSYLMETHIONINE_S-ADENOSYLHOMOCYSTEINE TRANSPORTER"/>
    <property type="match status" value="1"/>
</dbReference>
<evidence type="ECO:0000256" key="7">
    <source>
        <dbReference type="SAM" id="Phobius"/>
    </source>
</evidence>
<feature type="domain" description="EamA" evidence="8">
    <location>
        <begin position="1"/>
        <end position="135"/>
    </location>
</feature>
<evidence type="ECO:0000259" key="8">
    <source>
        <dbReference type="Pfam" id="PF00892"/>
    </source>
</evidence>
<keyword evidence="6 7" id="KW-0472">Membrane</keyword>
<feature type="transmembrane region" description="Helical" evidence="7">
    <location>
        <begin position="177"/>
        <end position="199"/>
    </location>
</feature>
<feature type="transmembrane region" description="Helical" evidence="7">
    <location>
        <begin position="25"/>
        <end position="49"/>
    </location>
</feature>
<dbReference type="EMBL" id="QNQT01000008">
    <property type="protein sequence ID" value="RDU35861.1"/>
    <property type="molecule type" value="Genomic_DNA"/>
</dbReference>
<evidence type="ECO:0000256" key="4">
    <source>
        <dbReference type="ARBA" id="ARBA00022692"/>
    </source>
</evidence>
<evidence type="ECO:0000256" key="3">
    <source>
        <dbReference type="ARBA" id="ARBA00022475"/>
    </source>
</evidence>
<keyword evidence="5 7" id="KW-1133">Transmembrane helix</keyword>
<dbReference type="RefSeq" id="WP_115453236.1">
    <property type="nucleotide sequence ID" value="NZ_QNQT01000008.1"/>
</dbReference>
<dbReference type="InterPro" id="IPR000620">
    <property type="entry name" value="EamA_dom"/>
</dbReference>
<dbReference type="GO" id="GO:0005886">
    <property type="term" value="C:plasma membrane"/>
    <property type="evidence" value="ECO:0007669"/>
    <property type="project" value="UniProtKB-SubCell"/>
</dbReference>
<accession>A0A3D8GNK6</accession>
<protein>
    <submittedName>
        <fullName evidence="9">EamA/RhaT family transporter</fullName>
    </submittedName>
</protein>
<evidence type="ECO:0000313" key="10">
    <source>
        <dbReference type="Proteomes" id="UP000257144"/>
    </source>
</evidence>
<keyword evidence="3" id="KW-1003">Cell membrane</keyword>
<dbReference type="Pfam" id="PF00892">
    <property type="entry name" value="EamA"/>
    <property type="match status" value="2"/>
</dbReference>